<comment type="caution">
    <text evidence="2">The sequence shown here is derived from an EMBL/GenBank/DDBJ whole genome shotgun (WGS) entry which is preliminary data.</text>
</comment>
<proteinExistence type="predicted"/>
<evidence type="ECO:0000313" key="3">
    <source>
        <dbReference type="Proteomes" id="UP000307510"/>
    </source>
</evidence>
<keyword evidence="2" id="KW-0547">Nucleotide-binding</keyword>
<dbReference type="EMBL" id="VASG01000003">
    <property type="protein sequence ID" value="TLP75169.1"/>
    <property type="molecule type" value="Genomic_DNA"/>
</dbReference>
<accession>A0A5R9A8V5</accession>
<dbReference type="GO" id="GO:0000731">
    <property type="term" value="P:DNA synthesis involved in DNA repair"/>
    <property type="evidence" value="ECO:0007669"/>
    <property type="project" value="TreeGrafter"/>
</dbReference>
<reference evidence="3" key="2">
    <citation type="submission" date="2019-06" db="EMBL/GenBank/DDBJ databases">
        <title>AzeR, a transcriptional regulator that responds to azelaic acid in Pseudomonas nitroreducens.</title>
        <authorList>
            <person name="Bez C."/>
            <person name="Javvadi S.G."/>
            <person name="Bertani I."/>
            <person name="Devescovi G."/>
            <person name="Studholme D.J."/>
            <person name="Geller A."/>
            <person name="Levy A."/>
            <person name="Venturi V."/>
        </authorList>
    </citation>
    <scope>NUCLEOTIDE SEQUENCE [LARGE SCALE GENOMIC DNA]</scope>
    <source>
        <strain evidence="3">DSM 9128</strain>
    </source>
</reference>
<name>A0A5R9A8V5_PSENT</name>
<organism evidence="2 3">
    <name type="scientific">Pseudomonas nitroreducens</name>
    <dbReference type="NCBI Taxonomy" id="46680"/>
    <lineage>
        <taxon>Bacteria</taxon>
        <taxon>Pseudomonadati</taxon>
        <taxon>Pseudomonadota</taxon>
        <taxon>Gammaproteobacteria</taxon>
        <taxon>Pseudomonadales</taxon>
        <taxon>Pseudomonadaceae</taxon>
        <taxon>Pseudomonas</taxon>
    </lineage>
</organism>
<protein>
    <submittedName>
        <fullName evidence="2">ATP-binding protein</fullName>
    </submittedName>
</protein>
<dbReference type="InterPro" id="IPR027417">
    <property type="entry name" value="P-loop_NTPase"/>
</dbReference>
<dbReference type="GO" id="GO:0005524">
    <property type="term" value="F:ATP binding"/>
    <property type="evidence" value="ECO:0007669"/>
    <property type="project" value="UniProtKB-KW"/>
</dbReference>
<dbReference type="GO" id="GO:0006302">
    <property type="term" value="P:double-strand break repair"/>
    <property type="evidence" value="ECO:0007669"/>
    <property type="project" value="TreeGrafter"/>
</dbReference>
<gene>
    <name evidence="2" type="ORF">FEA48_13295</name>
</gene>
<dbReference type="InterPro" id="IPR003959">
    <property type="entry name" value="ATPase_AAA_core"/>
</dbReference>
<dbReference type="PANTHER" id="PTHR32182:SF23">
    <property type="entry name" value="ATP BINDING PROTEIN"/>
    <property type="match status" value="1"/>
</dbReference>
<keyword evidence="2" id="KW-0067">ATP-binding</keyword>
<reference evidence="2 3" key="1">
    <citation type="submission" date="2019-05" db="EMBL/GenBank/DDBJ databases">
        <authorList>
            <person name="Moore K."/>
            <person name="O'Neill P."/>
            <person name="Farbos A."/>
            <person name="Studholme D.J."/>
        </authorList>
    </citation>
    <scope>NUCLEOTIDE SEQUENCE [LARGE SCALE GENOMIC DNA]</scope>
    <source>
        <strain evidence="2 3">DSM 9128</strain>
    </source>
</reference>
<evidence type="ECO:0000259" key="1">
    <source>
        <dbReference type="Pfam" id="PF13304"/>
    </source>
</evidence>
<dbReference type="SUPFAM" id="SSF52540">
    <property type="entry name" value="P-loop containing nucleoside triphosphate hydrolases"/>
    <property type="match status" value="1"/>
</dbReference>
<dbReference type="PANTHER" id="PTHR32182">
    <property type="entry name" value="DNA REPLICATION AND REPAIR PROTEIN RECF"/>
    <property type="match status" value="1"/>
</dbReference>
<dbReference type="Gene3D" id="3.40.50.300">
    <property type="entry name" value="P-loop containing nucleotide triphosphate hydrolases"/>
    <property type="match status" value="1"/>
</dbReference>
<dbReference type="GO" id="GO:0016887">
    <property type="term" value="F:ATP hydrolysis activity"/>
    <property type="evidence" value="ECO:0007669"/>
    <property type="project" value="InterPro"/>
</dbReference>
<sequence>MKLKKLTLANFRGFDQIDLDFADDMTVIAGINGVGKSGVLKALRSALSLALPKFTVSRESPLGLTDTDVQSSKHGLSMLVTLGLDETKVDVDLTRAAPLAADKAESLSKRRDYLRFATRETKKGSKEELEITDEIRRIEKLLDQTLDIASVRFLPDDVEADENELVAHLKGESKQPLAVFYTTSRFLSRLPPTLPKTKKINAATAYDKALSQLEVSLNDFANWYRVVESEAAAATRDRLFQQLEQAIKTFLPEVCNLALHDGRPPRFSVAKSGQTFFLEQLSDGERGLLALVFDLTRRLAIANPDSENPIAEGVALVLIDEIELHLHPSWQRRVLRLLQNTFTRCQFVVSTHSPQVIGQVRPEKLRLLHHDESGKVVQLNASQSFGMDSSWILQNIMGVPARDYGIEQRLSAIYHSIDEDNLETARSLAEELRADIGDFPDLQEVLALLDRFALLRSE</sequence>
<feature type="domain" description="ATPase AAA-type core" evidence="1">
    <location>
        <begin position="25"/>
        <end position="357"/>
    </location>
</feature>
<evidence type="ECO:0000313" key="2">
    <source>
        <dbReference type="EMBL" id="TLP75169.1"/>
    </source>
</evidence>
<dbReference type="Pfam" id="PF13304">
    <property type="entry name" value="AAA_21"/>
    <property type="match status" value="1"/>
</dbReference>
<dbReference type="RefSeq" id="WP_138214205.1">
    <property type="nucleotide sequence ID" value="NZ_VASG01000003.1"/>
</dbReference>
<dbReference type="AlphaFoldDB" id="A0A5R9A8V5"/>
<dbReference type="Proteomes" id="UP000307510">
    <property type="component" value="Unassembled WGS sequence"/>
</dbReference>